<reference evidence="7 8" key="1">
    <citation type="submission" date="2021-03" db="EMBL/GenBank/DDBJ databases">
        <title>Genomic Encyclopedia of Type Strains, Phase IV (KMG-IV): sequencing the most valuable type-strain genomes for metagenomic binning, comparative biology and taxonomic classification.</title>
        <authorList>
            <person name="Goeker M."/>
        </authorList>
    </citation>
    <scope>NUCLEOTIDE SEQUENCE [LARGE SCALE GENOMIC DNA]</scope>
    <source>
        <strain evidence="7 8">DSM 27512</strain>
    </source>
</reference>
<dbReference type="RefSeq" id="WP_209660604.1">
    <property type="nucleotide sequence ID" value="NZ_JAGGLI010000012.1"/>
</dbReference>
<keyword evidence="3 6" id="KW-0812">Transmembrane</keyword>
<comment type="caution">
    <text evidence="7">The sequence shown here is derived from an EMBL/GenBank/DDBJ whole genome shotgun (WGS) entry which is preliminary data.</text>
</comment>
<evidence type="ECO:0000313" key="7">
    <source>
        <dbReference type="EMBL" id="MBP2027547.1"/>
    </source>
</evidence>
<name>A0ABS4KIF4_9FIRM</name>
<gene>
    <name evidence="7" type="ORF">J2Z35_001344</name>
</gene>
<sequence>MLIIDKFAYTNKLKSINPRLKIGLSLTFIALALINKNMYFFIGIICGGFYATVFLAGIPLKNYMKMILIPFAFLLTSMIAILVSFSSDSDVFLYSIDLKFFYGGVTLIGLKNALLLFLRSMSSLVSLYFLTLTTPMDQQIYTMQKLRIPSLFLEIYSLIYRFIFILLEESLEIYRAQELRFGYINMKNSYLSLSILIKTLFVRVMRRYKDMQIVLDMKLFDGEFHIGKGAGGQENA</sequence>
<feature type="transmembrane region" description="Helical" evidence="6">
    <location>
        <begin position="40"/>
        <end position="60"/>
    </location>
</feature>
<evidence type="ECO:0000256" key="4">
    <source>
        <dbReference type="ARBA" id="ARBA00022989"/>
    </source>
</evidence>
<dbReference type="InterPro" id="IPR003339">
    <property type="entry name" value="ABC/ECF_trnsptr_transmembrane"/>
</dbReference>
<dbReference type="CDD" id="cd16914">
    <property type="entry name" value="EcfT"/>
    <property type="match status" value="1"/>
</dbReference>
<proteinExistence type="predicted"/>
<evidence type="ECO:0000256" key="1">
    <source>
        <dbReference type="ARBA" id="ARBA00004651"/>
    </source>
</evidence>
<organism evidence="7 8">
    <name type="scientific">Acetoanaerobium pronyense</name>
    <dbReference type="NCBI Taxonomy" id="1482736"/>
    <lineage>
        <taxon>Bacteria</taxon>
        <taxon>Bacillati</taxon>
        <taxon>Bacillota</taxon>
        <taxon>Clostridia</taxon>
        <taxon>Peptostreptococcales</taxon>
        <taxon>Filifactoraceae</taxon>
        <taxon>Acetoanaerobium</taxon>
    </lineage>
</organism>
<feature type="transmembrane region" description="Helical" evidence="6">
    <location>
        <begin position="16"/>
        <end position="34"/>
    </location>
</feature>
<protein>
    <submittedName>
        <fullName evidence="7">Cobalt/nickel transport system permease protein</fullName>
    </submittedName>
</protein>
<dbReference type="NCBIfam" id="TIGR02454">
    <property type="entry name" value="ECF_T_CbiQ"/>
    <property type="match status" value="1"/>
</dbReference>
<evidence type="ECO:0000256" key="5">
    <source>
        <dbReference type="ARBA" id="ARBA00023136"/>
    </source>
</evidence>
<feature type="transmembrane region" description="Helical" evidence="6">
    <location>
        <begin position="107"/>
        <end position="130"/>
    </location>
</feature>
<dbReference type="InterPro" id="IPR052770">
    <property type="entry name" value="Cobalt_transport_CbiQ"/>
</dbReference>
<evidence type="ECO:0000313" key="8">
    <source>
        <dbReference type="Proteomes" id="UP001314903"/>
    </source>
</evidence>
<feature type="transmembrane region" description="Helical" evidence="6">
    <location>
        <begin position="151"/>
        <end position="167"/>
    </location>
</feature>
<keyword evidence="2" id="KW-1003">Cell membrane</keyword>
<accession>A0ABS4KIF4</accession>
<comment type="subcellular location">
    <subcellularLocation>
        <location evidence="1">Cell membrane</location>
        <topology evidence="1">Multi-pass membrane protein</topology>
    </subcellularLocation>
</comment>
<feature type="transmembrane region" description="Helical" evidence="6">
    <location>
        <begin position="67"/>
        <end position="87"/>
    </location>
</feature>
<evidence type="ECO:0000256" key="6">
    <source>
        <dbReference type="SAM" id="Phobius"/>
    </source>
</evidence>
<dbReference type="InterPro" id="IPR012809">
    <property type="entry name" value="ECF_CbiQ"/>
</dbReference>
<keyword evidence="4 6" id="KW-1133">Transmembrane helix</keyword>
<dbReference type="PANTHER" id="PTHR43723">
    <property type="entry name" value="COBALT TRANSPORT PROTEIN CBIQ"/>
    <property type="match status" value="1"/>
</dbReference>
<dbReference type="PANTHER" id="PTHR43723:SF1">
    <property type="entry name" value="COBALT TRANSPORT PROTEIN CBIQ"/>
    <property type="match status" value="1"/>
</dbReference>
<dbReference type="EMBL" id="JAGGLI010000012">
    <property type="protein sequence ID" value="MBP2027547.1"/>
    <property type="molecule type" value="Genomic_DNA"/>
</dbReference>
<dbReference type="Proteomes" id="UP001314903">
    <property type="component" value="Unassembled WGS sequence"/>
</dbReference>
<keyword evidence="5 6" id="KW-0472">Membrane</keyword>
<dbReference type="Pfam" id="PF02361">
    <property type="entry name" value="CbiQ"/>
    <property type="match status" value="1"/>
</dbReference>
<keyword evidence="8" id="KW-1185">Reference proteome</keyword>
<feature type="transmembrane region" description="Helical" evidence="6">
    <location>
        <begin position="187"/>
        <end position="205"/>
    </location>
</feature>
<evidence type="ECO:0000256" key="2">
    <source>
        <dbReference type="ARBA" id="ARBA00022475"/>
    </source>
</evidence>
<evidence type="ECO:0000256" key="3">
    <source>
        <dbReference type="ARBA" id="ARBA00022692"/>
    </source>
</evidence>